<sequence length="483" mass="53715">MDSTNEDSNYICHWGITSVATGSHDGTLFQGKAFLTFDSSEPDNAMLLTGSLESPVPGWTASVSTATAFQAYSGMCQSRGLPCNDSKGLLTPFQISSFPTEQSLATKVSVGLGDYKKPNIVPVLVGLLACFLFGSARLLCRLKTRRVTGRPNNIQAENSGPVVTRCRYVDDVFANLAYDRETDPDYNGIYIDSEDDHAFDNIHSEDNLDSEDDIDSGDYIDSDGINWDTGGSPPRINNDCEDDGSVGGKSGEPFDGENLEQPPGQPTQEQQQPLGSQDGQPHRDRDRQLDEETHGLPHESSSKQPHEQTHGIHLGKKHEQFNGQPGGPPDNTEISSNLASSASENPNDEPTESESWENEDVSTTAVLAQNHEVDDELNETIHRVADWDLEAQREQQRLDFLAMFNFMFNFMFLLDMLSYLIGQLRQLTGQLPTVVTGWRTVRGWIHMRIRYVRRFVVRLLLLVAITIVDIVGTVVVYGRRWTR</sequence>
<feature type="transmembrane region" description="Helical" evidence="2">
    <location>
        <begin position="455"/>
        <end position="477"/>
    </location>
</feature>
<feature type="transmembrane region" description="Helical" evidence="2">
    <location>
        <begin position="400"/>
        <end position="421"/>
    </location>
</feature>
<dbReference type="EMBL" id="JAGMWT010000004">
    <property type="protein sequence ID" value="KAH7130134.1"/>
    <property type="molecule type" value="Genomic_DNA"/>
</dbReference>
<keyword evidence="2" id="KW-0812">Transmembrane</keyword>
<reference evidence="3" key="1">
    <citation type="journal article" date="2021" name="Nat. Commun.">
        <title>Genetic determinants of endophytism in the Arabidopsis root mycobiome.</title>
        <authorList>
            <person name="Mesny F."/>
            <person name="Miyauchi S."/>
            <person name="Thiergart T."/>
            <person name="Pickel B."/>
            <person name="Atanasova L."/>
            <person name="Karlsson M."/>
            <person name="Huettel B."/>
            <person name="Barry K.W."/>
            <person name="Haridas S."/>
            <person name="Chen C."/>
            <person name="Bauer D."/>
            <person name="Andreopoulos W."/>
            <person name="Pangilinan J."/>
            <person name="LaButti K."/>
            <person name="Riley R."/>
            <person name="Lipzen A."/>
            <person name="Clum A."/>
            <person name="Drula E."/>
            <person name="Henrissat B."/>
            <person name="Kohler A."/>
            <person name="Grigoriev I.V."/>
            <person name="Martin F.M."/>
            <person name="Hacquard S."/>
        </authorList>
    </citation>
    <scope>NUCLEOTIDE SEQUENCE</scope>
    <source>
        <strain evidence="3">MPI-CAGE-CH-0243</strain>
    </source>
</reference>
<evidence type="ECO:0000313" key="3">
    <source>
        <dbReference type="EMBL" id="KAH7130134.1"/>
    </source>
</evidence>
<evidence type="ECO:0000256" key="2">
    <source>
        <dbReference type="SAM" id="Phobius"/>
    </source>
</evidence>
<feature type="compositionally biased region" description="Polar residues" evidence="1">
    <location>
        <begin position="332"/>
        <end position="345"/>
    </location>
</feature>
<proteinExistence type="predicted"/>
<feature type="compositionally biased region" description="Acidic residues" evidence="1">
    <location>
        <begin position="207"/>
        <end position="221"/>
    </location>
</feature>
<accession>A0A9P9E0U0</accession>
<keyword evidence="2" id="KW-1133">Transmembrane helix</keyword>
<dbReference type="Proteomes" id="UP000700596">
    <property type="component" value="Unassembled WGS sequence"/>
</dbReference>
<comment type="caution">
    <text evidence="3">The sequence shown here is derived from an EMBL/GenBank/DDBJ whole genome shotgun (WGS) entry which is preliminary data.</text>
</comment>
<keyword evidence="2" id="KW-0472">Membrane</keyword>
<evidence type="ECO:0000313" key="4">
    <source>
        <dbReference type="Proteomes" id="UP000700596"/>
    </source>
</evidence>
<organism evidence="3 4">
    <name type="scientific">Dendryphion nanum</name>
    <dbReference type="NCBI Taxonomy" id="256645"/>
    <lineage>
        <taxon>Eukaryota</taxon>
        <taxon>Fungi</taxon>
        <taxon>Dikarya</taxon>
        <taxon>Ascomycota</taxon>
        <taxon>Pezizomycotina</taxon>
        <taxon>Dothideomycetes</taxon>
        <taxon>Pleosporomycetidae</taxon>
        <taxon>Pleosporales</taxon>
        <taxon>Torulaceae</taxon>
        <taxon>Dendryphion</taxon>
    </lineage>
</organism>
<gene>
    <name evidence="3" type="ORF">B0J11DRAFT_503936</name>
</gene>
<dbReference type="AlphaFoldDB" id="A0A9P9E0U0"/>
<protein>
    <submittedName>
        <fullName evidence="3">Uncharacterized protein</fullName>
    </submittedName>
</protein>
<keyword evidence="4" id="KW-1185">Reference proteome</keyword>
<feature type="compositionally biased region" description="Basic and acidic residues" evidence="1">
    <location>
        <begin position="280"/>
        <end position="310"/>
    </location>
</feature>
<evidence type="ECO:0000256" key="1">
    <source>
        <dbReference type="SAM" id="MobiDB-lite"/>
    </source>
</evidence>
<feature type="region of interest" description="Disordered" evidence="1">
    <location>
        <begin position="201"/>
        <end position="362"/>
    </location>
</feature>
<feature type="compositionally biased region" description="Low complexity" evidence="1">
    <location>
        <begin position="259"/>
        <end position="277"/>
    </location>
</feature>
<feature type="compositionally biased region" description="Acidic residues" evidence="1">
    <location>
        <begin position="346"/>
        <end position="360"/>
    </location>
</feature>
<feature type="transmembrane region" description="Helical" evidence="2">
    <location>
        <begin position="120"/>
        <end position="140"/>
    </location>
</feature>
<name>A0A9P9E0U0_9PLEO</name>